<dbReference type="Gene3D" id="3.90.180.10">
    <property type="entry name" value="Medium-chain alcohol dehydrogenases, catalytic domain"/>
    <property type="match status" value="1"/>
</dbReference>
<dbReference type="OrthoDB" id="9992527at2759"/>
<reference evidence="2 3" key="1">
    <citation type="journal article" date="2011" name="Proc. Natl. Acad. Sci. U.S.A.">
        <title>Evolutionary erosion of yeast sex chromosomes by mating-type switching accidents.</title>
        <authorList>
            <person name="Gordon J.L."/>
            <person name="Armisen D."/>
            <person name="Proux-Wera E."/>
            <person name="Oheigeartaigh S.S."/>
            <person name="Byrne K.P."/>
            <person name="Wolfe K.H."/>
        </authorList>
    </citation>
    <scope>NUCLEOTIDE SEQUENCE [LARGE SCALE GENOMIC DNA]</scope>
    <source>
        <strain evidence="3">ATCC 22294 / BCRC 22015 / CBS 2517 / CECT 1963 / NBRC 1671 / NRRL Y-8276</strain>
    </source>
</reference>
<name>H2B111_KAZAF</name>
<dbReference type="InterPro" id="IPR011032">
    <property type="entry name" value="GroES-like_sf"/>
</dbReference>
<sequence>MEVSRKKSLTGLPDDMKAVVFQDGKAVVRDDVPIPVFVDDGFMLVKAIAVAVNPSEWKHIDYKLGPEGSILGCEVVGQILKLGPNIIGEKDEFKVGDYVMGFVHGCSNLRPQNGALAEYCLVDSATCYKAPANLKLSGKEHISYGPVKTFEGAVSMPVALTTAGAIVSHEFKLNLEWEPAEVQHDFPILIWGGTTAVGQILIQLVKKLNAYSKIIVVASQKYEKQLKDFGADEVFDYHDPDVISKIKSKYKNIQHLIDAVSNEQTIQQVYKCACDDLPATVMQLVFLNIEHIKPEDRRENVKIIGTIVYLVTGTPITMGPYNFPANPRYRKDIIRFVKFIIPRIVEGDIQHMPVTISNNGLEDVPELIDLVRKGKASNEKFVTILPQ</sequence>
<proteinExistence type="predicted"/>
<dbReference type="InParanoid" id="H2B111"/>
<dbReference type="AlphaFoldDB" id="H2B111"/>
<dbReference type="RefSeq" id="XP_003959446.1">
    <property type="nucleotide sequence ID" value="XM_003959397.1"/>
</dbReference>
<dbReference type="eggNOG" id="KOG1198">
    <property type="taxonomic scope" value="Eukaryota"/>
</dbReference>
<dbReference type="SMART" id="SM00829">
    <property type="entry name" value="PKS_ER"/>
    <property type="match status" value="1"/>
</dbReference>
<evidence type="ECO:0000313" key="3">
    <source>
        <dbReference type="Proteomes" id="UP000005220"/>
    </source>
</evidence>
<dbReference type="Pfam" id="PF00107">
    <property type="entry name" value="ADH_zinc_N"/>
    <property type="match status" value="1"/>
</dbReference>
<dbReference type="Gene3D" id="3.40.50.720">
    <property type="entry name" value="NAD(P)-binding Rossmann-like Domain"/>
    <property type="match status" value="1"/>
</dbReference>
<protein>
    <recommendedName>
        <fullName evidence="1">Enoyl reductase (ER) domain-containing protein</fullName>
    </recommendedName>
</protein>
<dbReference type="STRING" id="1071382.H2B111"/>
<dbReference type="InterPro" id="IPR013154">
    <property type="entry name" value="ADH-like_N"/>
</dbReference>
<evidence type="ECO:0000313" key="2">
    <source>
        <dbReference type="EMBL" id="CCF60311.1"/>
    </source>
</evidence>
<dbReference type="HOGENOM" id="CLU_026673_16_1_1"/>
<gene>
    <name evidence="2" type="primary">KAFR0J02470</name>
    <name evidence="2" type="ORF">KAFR_0J02470</name>
</gene>
<dbReference type="PANTHER" id="PTHR45348">
    <property type="entry name" value="HYPOTHETICAL OXIDOREDUCTASE (EUROFUNG)"/>
    <property type="match status" value="1"/>
</dbReference>
<dbReference type="InterPro" id="IPR013149">
    <property type="entry name" value="ADH-like_C"/>
</dbReference>
<dbReference type="Pfam" id="PF08240">
    <property type="entry name" value="ADH_N"/>
    <property type="match status" value="1"/>
</dbReference>
<dbReference type="SUPFAM" id="SSF50129">
    <property type="entry name" value="GroES-like"/>
    <property type="match status" value="1"/>
</dbReference>
<evidence type="ECO:0000259" key="1">
    <source>
        <dbReference type="SMART" id="SM00829"/>
    </source>
</evidence>
<keyword evidence="3" id="KW-1185">Reference proteome</keyword>
<feature type="domain" description="Enoyl reductase (ER)" evidence="1">
    <location>
        <begin position="11"/>
        <end position="383"/>
    </location>
</feature>
<dbReference type="GeneID" id="13883960"/>
<organism evidence="2 3">
    <name type="scientific">Kazachstania africana (strain ATCC 22294 / BCRC 22015 / CBS 2517 / CECT 1963 / NBRC 1671 / NRRL Y-8276)</name>
    <name type="common">Yeast</name>
    <name type="synonym">Kluyveromyces africanus</name>
    <dbReference type="NCBI Taxonomy" id="1071382"/>
    <lineage>
        <taxon>Eukaryota</taxon>
        <taxon>Fungi</taxon>
        <taxon>Dikarya</taxon>
        <taxon>Ascomycota</taxon>
        <taxon>Saccharomycotina</taxon>
        <taxon>Saccharomycetes</taxon>
        <taxon>Saccharomycetales</taxon>
        <taxon>Saccharomycetaceae</taxon>
        <taxon>Kazachstania</taxon>
    </lineage>
</organism>
<dbReference type="InterPro" id="IPR036291">
    <property type="entry name" value="NAD(P)-bd_dom_sf"/>
</dbReference>
<dbReference type="InterPro" id="IPR047122">
    <property type="entry name" value="Trans-enoyl_RdTase-like"/>
</dbReference>
<dbReference type="CDD" id="cd08249">
    <property type="entry name" value="enoyl_reductase_like"/>
    <property type="match status" value="1"/>
</dbReference>
<dbReference type="Proteomes" id="UP000005220">
    <property type="component" value="Chromosome 10"/>
</dbReference>
<accession>H2B111</accession>
<dbReference type="KEGG" id="kaf:KAFR_0J02470"/>
<dbReference type="InterPro" id="IPR020843">
    <property type="entry name" value="ER"/>
</dbReference>
<dbReference type="SUPFAM" id="SSF51735">
    <property type="entry name" value="NAD(P)-binding Rossmann-fold domains"/>
    <property type="match status" value="1"/>
</dbReference>
<dbReference type="GO" id="GO:0016651">
    <property type="term" value="F:oxidoreductase activity, acting on NAD(P)H"/>
    <property type="evidence" value="ECO:0007669"/>
    <property type="project" value="InterPro"/>
</dbReference>
<dbReference type="PANTHER" id="PTHR45348:SF2">
    <property type="entry name" value="ZINC-TYPE ALCOHOL DEHYDROGENASE-LIKE PROTEIN C2E1P3.01"/>
    <property type="match status" value="1"/>
</dbReference>
<dbReference type="EMBL" id="HE650830">
    <property type="protein sequence ID" value="CCF60311.1"/>
    <property type="molecule type" value="Genomic_DNA"/>
</dbReference>